<sequence>MEKQKVRFLPTNNIDIWLKSRWYYHLLIIPVVQFIGAQRRRSPSALAIEVFESHLGSHILQLGSALAPVRSRLSFVDIIMLYSTRYPFVMNVGYPNPHELMRTNTDQIFLKLKT</sequence>
<dbReference type="EMBL" id="KZ505791">
    <property type="protein sequence ID" value="PKU44978.1"/>
    <property type="molecule type" value="Genomic_DNA"/>
</dbReference>
<keyword evidence="2" id="KW-1185">Reference proteome</keyword>
<dbReference type="AlphaFoldDB" id="A0A2I0UG08"/>
<dbReference type="Proteomes" id="UP000233556">
    <property type="component" value="Unassembled WGS sequence"/>
</dbReference>
<name>A0A2I0UG08_LIMLA</name>
<proteinExistence type="predicted"/>
<gene>
    <name evidence="1" type="ORF">llap_4732</name>
</gene>
<protein>
    <submittedName>
        <fullName evidence="1">Uncharacterized protein</fullName>
    </submittedName>
</protein>
<accession>A0A2I0UG08</accession>
<reference evidence="2" key="2">
    <citation type="submission" date="2017-12" db="EMBL/GenBank/DDBJ databases">
        <title>Genome sequence of the Bar-tailed Godwit (Limosa lapponica baueri).</title>
        <authorList>
            <person name="Lima N.C.B."/>
            <person name="Parody-Merino A.M."/>
            <person name="Battley P.F."/>
            <person name="Fidler A.E."/>
            <person name="Prosdocimi F."/>
        </authorList>
    </citation>
    <scope>NUCLEOTIDE SEQUENCE [LARGE SCALE GENOMIC DNA]</scope>
</reference>
<evidence type="ECO:0000313" key="1">
    <source>
        <dbReference type="EMBL" id="PKU44978.1"/>
    </source>
</evidence>
<evidence type="ECO:0000313" key="2">
    <source>
        <dbReference type="Proteomes" id="UP000233556"/>
    </source>
</evidence>
<reference evidence="2" key="1">
    <citation type="submission" date="2017-11" db="EMBL/GenBank/DDBJ databases">
        <authorList>
            <person name="Lima N.C."/>
            <person name="Parody-Merino A.M."/>
            <person name="Battley P.F."/>
            <person name="Fidler A.E."/>
            <person name="Prosdocimi F."/>
        </authorList>
    </citation>
    <scope>NUCLEOTIDE SEQUENCE [LARGE SCALE GENOMIC DNA]</scope>
</reference>
<organism evidence="1 2">
    <name type="scientific">Limosa lapponica baueri</name>
    <dbReference type="NCBI Taxonomy" id="1758121"/>
    <lineage>
        <taxon>Eukaryota</taxon>
        <taxon>Metazoa</taxon>
        <taxon>Chordata</taxon>
        <taxon>Craniata</taxon>
        <taxon>Vertebrata</taxon>
        <taxon>Euteleostomi</taxon>
        <taxon>Archelosauria</taxon>
        <taxon>Archosauria</taxon>
        <taxon>Dinosauria</taxon>
        <taxon>Saurischia</taxon>
        <taxon>Theropoda</taxon>
        <taxon>Coelurosauria</taxon>
        <taxon>Aves</taxon>
        <taxon>Neognathae</taxon>
        <taxon>Neoaves</taxon>
        <taxon>Charadriiformes</taxon>
        <taxon>Scolopacidae</taxon>
        <taxon>Limosa</taxon>
    </lineage>
</organism>